<evidence type="ECO:0000313" key="2">
    <source>
        <dbReference type="EMBL" id="KAG0551357.1"/>
    </source>
</evidence>
<protein>
    <submittedName>
        <fullName evidence="2">Uncharacterized protein</fullName>
    </submittedName>
</protein>
<reference evidence="2" key="1">
    <citation type="journal article" date="2019" name="BMC Genomics">
        <title>A new reference genome for Sorghum bicolor reveals high levels of sequence similarity between sweet and grain genotypes: implications for the genetics of sugar metabolism.</title>
        <authorList>
            <person name="Cooper E.A."/>
            <person name="Brenton Z.W."/>
            <person name="Flinn B.S."/>
            <person name="Jenkins J."/>
            <person name="Shu S."/>
            <person name="Flowers D."/>
            <person name="Luo F."/>
            <person name="Wang Y."/>
            <person name="Xia P."/>
            <person name="Barry K."/>
            <person name="Daum C."/>
            <person name="Lipzen A."/>
            <person name="Yoshinaga Y."/>
            <person name="Schmutz J."/>
            <person name="Saski C."/>
            <person name="Vermerris W."/>
            <person name="Kresovich S."/>
        </authorList>
    </citation>
    <scope>NUCLEOTIDE SEQUENCE</scope>
</reference>
<sequence length="60" mass="6635">MIGGFNGPVRTAVTSGRCIAVVVFTLICINSRIFACKRDVCFLGILLYIYAPSYKGQWCQ</sequence>
<proteinExistence type="predicted"/>
<feature type="transmembrane region" description="Helical" evidence="1">
    <location>
        <begin position="12"/>
        <end position="29"/>
    </location>
</feature>
<reference evidence="2" key="2">
    <citation type="submission" date="2020-10" db="EMBL/GenBank/DDBJ databases">
        <authorList>
            <person name="Cooper E.A."/>
            <person name="Brenton Z.W."/>
            <person name="Flinn B.S."/>
            <person name="Jenkins J."/>
            <person name="Shu S."/>
            <person name="Flowers D."/>
            <person name="Luo F."/>
            <person name="Wang Y."/>
            <person name="Xia P."/>
            <person name="Barry K."/>
            <person name="Daum C."/>
            <person name="Lipzen A."/>
            <person name="Yoshinaga Y."/>
            <person name="Schmutz J."/>
            <person name="Saski C."/>
            <person name="Vermerris W."/>
            <person name="Kresovich S."/>
        </authorList>
    </citation>
    <scope>NUCLEOTIDE SEQUENCE</scope>
</reference>
<organism evidence="2 3">
    <name type="scientific">Sorghum bicolor</name>
    <name type="common">Sorghum</name>
    <name type="synonym">Sorghum vulgare</name>
    <dbReference type="NCBI Taxonomy" id="4558"/>
    <lineage>
        <taxon>Eukaryota</taxon>
        <taxon>Viridiplantae</taxon>
        <taxon>Streptophyta</taxon>
        <taxon>Embryophyta</taxon>
        <taxon>Tracheophyta</taxon>
        <taxon>Spermatophyta</taxon>
        <taxon>Magnoliopsida</taxon>
        <taxon>Liliopsida</taxon>
        <taxon>Poales</taxon>
        <taxon>Poaceae</taxon>
        <taxon>PACMAD clade</taxon>
        <taxon>Panicoideae</taxon>
        <taxon>Andropogonodae</taxon>
        <taxon>Andropogoneae</taxon>
        <taxon>Sorghinae</taxon>
        <taxon>Sorghum</taxon>
    </lineage>
</organism>
<keyword evidence="1" id="KW-0472">Membrane</keyword>
<name>A0A921S3E0_SORBI</name>
<evidence type="ECO:0000313" key="3">
    <source>
        <dbReference type="Proteomes" id="UP000807115"/>
    </source>
</evidence>
<keyword evidence="1" id="KW-0812">Transmembrane</keyword>
<evidence type="ECO:0000256" key="1">
    <source>
        <dbReference type="SAM" id="Phobius"/>
    </source>
</evidence>
<dbReference type="EMBL" id="CM027680">
    <property type="protein sequence ID" value="KAG0551357.1"/>
    <property type="molecule type" value="Genomic_DNA"/>
</dbReference>
<dbReference type="AlphaFoldDB" id="A0A921S3E0"/>
<comment type="caution">
    <text evidence="2">The sequence shown here is derived from an EMBL/GenBank/DDBJ whole genome shotgun (WGS) entry which is preliminary data.</text>
</comment>
<accession>A0A921S3E0</accession>
<keyword evidence="1" id="KW-1133">Transmembrane helix</keyword>
<gene>
    <name evidence="2" type="ORF">BDA96_01G416400</name>
</gene>
<dbReference type="Proteomes" id="UP000807115">
    <property type="component" value="Chromosome 1"/>
</dbReference>